<feature type="domain" description="Protein kinase" evidence="3">
    <location>
        <begin position="705"/>
        <end position="1040"/>
    </location>
</feature>
<accession>A0A5C3M566</accession>
<organism evidence="4 5">
    <name type="scientific">Crucibulum laeve</name>
    <dbReference type="NCBI Taxonomy" id="68775"/>
    <lineage>
        <taxon>Eukaryota</taxon>
        <taxon>Fungi</taxon>
        <taxon>Dikarya</taxon>
        <taxon>Basidiomycota</taxon>
        <taxon>Agaricomycotina</taxon>
        <taxon>Agaricomycetes</taxon>
        <taxon>Agaricomycetidae</taxon>
        <taxon>Agaricales</taxon>
        <taxon>Agaricineae</taxon>
        <taxon>Nidulariaceae</taxon>
        <taxon>Crucibulum</taxon>
    </lineage>
</organism>
<dbReference type="SUPFAM" id="SSF52540">
    <property type="entry name" value="P-loop containing nucleoside triphosphate hydrolases"/>
    <property type="match status" value="1"/>
</dbReference>
<evidence type="ECO:0000256" key="2">
    <source>
        <dbReference type="SAM" id="MobiDB-lite"/>
    </source>
</evidence>
<dbReference type="Gene3D" id="3.40.50.300">
    <property type="entry name" value="P-loop containing nucleotide triphosphate hydrolases"/>
    <property type="match status" value="1"/>
</dbReference>
<dbReference type="AlphaFoldDB" id="A0A5C3M566"/>
<evidence type="ECO:0000313" key="5">
    <source>
        <dbReference type="Proteomes" id="UP000308652"/>
    </source>
</evidence>
<name>A0A5C3M566_9AGAR</name>
<dbReference type="InterPro" id="IPR000719">
    <property type="entry name" value="Prot_kinase_dom"/>
</dbReference>
<dbReference type="InterPro" id="IPR011009">
    <property type="entry name" value="Kinase-like_dom_sf"/>
</dbReference>
<dbReference type="PROSITE" id="PS50011">
    <property type="entry name" value="PROTEIN_KINASE_DOM"/>
    <property type="match status" value="1"/>
</dbReference>
<dbReference type="Proteomes" id="UP000308652">
    <property type="component" value="Unassembled WGS sequence"/>
</dbReference>
<proteinExistence type="predicted"/>
<protein>
    <recommendedName>
        <fullName evidence="3">Protein kinase domain-containing protein</fullName>
    </recommendedName>
</protein>
<sequence>MSVNIGYPSLDPSEGKFGLNPKIYFNEEPQEFRHYLEDENDGQSLNRRLPRRISLVLERLSSWKVSPEQKRWSKSPLDRLKLLRWAGGDLPCTADGCLTGTRSGILEKITLWIAKTSADQPQVCFLIGPAAAGKTAIVHEICKRHQPMVPVGWFSFTENPDCLDTSNITTLVFTIALQLASFNGTLMRTAMDQAAKFYFSASSEARKQLSFTIHTLLVTPIKSSREAKVLILVDGLNEGTSRDGVLAFGEFARTIQGLPSVRLLISGRFGHHLKQFMAFMNSICPCLHIDLGAISKDDIDDDISLMLTAFVKNNQIPDLQDSDMIASVIPSLTALTEGSFLYAMAIMDFLSRTQTNILPKIQHLLNGKTSSTRLDLSRLDRIYLSLLNTSFPANSMDNPKMIAWIQGILGSLTVLEPPISFVILQQFSDVPVTELRKMLSSLRAHSIIIETNVVQKNTDAQLLPMHRSTIQNLRSNACTSQTLRYACTYWRKHLSKANLSPKLLALLEVFLSGDVLLIWLQTMELLGELETALVDLNIAHTWYKKNCATYGIKDDVLRIVEERYSLILNANDFLHFPREDDDRKRSLKQLYAVEDIYLCSLARRTSFRLGTDSIMPASSVVSWAESTSCQEHICLLLGDRNSGKSEIAFRVADQLEKMSLLGACLFFASGLEGLNSTQLLFQSITQQLSLHHEDLRPHLKSAMLWHLSQPHRRGMVCQIEDLVLKPLEKFDETRSPLVIVIDSIDTATLDMKYVIYKMSLLYLVVKSVPFPLRLVVTASTGGPLHQFLIKIRGDVHIIHVGNSDSHAGISAAPNDLSDEITRETTVQKGGGGFADIYKGNIRETKIAVKVIRSHVYSEDTQWKIDKRENLSGFGAKSLYGQDYGIPTSFLFWIDWGCHKILEQANILVNKGVAVLADFGLSYIVAEFHGTSFMSSTIAGASRWAAPELYQFDNVDGDPSTTTPSISKKCDIYSLGSIILQCWIEDPLKRPETAEVRLQIIRLHSDYTPEDLSKRLDRFQKDFGQMTTARMDQAEQLPKFLREIKLNTASAMRQRVLRPSQVIASDPYSEYNQTFLSGIFDVSQDFSNEFISRKTPSSRKRGGKMDQQGISKSTGLDWTALTSLKQNTKGSILDYQPIIKGTRSSERSMPSDARFINVSVEDENSQWDWIIDVDRKRENGQWESDYQHRIPVPIFPPNDCN</sequence>
<dbReference type="GO" id="GO:0005524">
    <property type="term" value="F:ATP binding"/>
    <property type="evidence" value="ECO:0007669"/>
    <property type="project" value="InterPro"/>
</dbReference>
<dbReference type="SMART" id="SM00220">
    <property type="entry name" value="S_TKc"/>
    <property type="match status" value="1"/>
</dbReference>
<dbReference type="EMBL" id="ML213615">
    <property type="protein sequence ID" value="TFK36281.1"/>
    <property type="molecule type" value="Genomic_DNA"/>
</dbReference>
<evidence type="ECO:0000313" key="4">
    <source>
        <dbReference type="EMBL" id="TFK36281.1"/>
    </source>
</evidence>
<dbReference type="InterPro" id="IPR027417">
    <property type="entry name" value="P-loop_NTPase"/>
</dbReference>
<gene>
    <name evidence="4" type="ORF">BDQ12DRAFT_756053</name>
</gene>
<dbReference type="OrthoDB" id="3228837at2759"/>
<dbReference type="SUPFAM" id="SSF56112">
    <property type="entry name" value="Protein kinase-like (PK-like)"/>
    <property type="match status" value="1"/>
</dbReference>
<dbReference type="Pfam" id="PF24883">
    <property type="entry name" value="NPHP3_N"/>
    <property type="match status" value="2"/>
</dbReference>
<dbReference type="InterPro" id="IPR056884">
    <property type="entry name" value="NPHP3-like_N"/>
</dbReference>
<keyword evidence="1" id="KW-0677">Repeat</keyword>
<reference evidence="4 5" key="1">
    <citation type="journal article" date="2019" name="Nat. Ecol. Evol.">
        <title>Megaphylogeny resolves global patterns of mushroom evolution.</title>
        <authorList>
            <person name="Varga T."/>
            <person name="Krizsan K."/>
            <person name="Foldi C."/>
            <person name="Dima B."/>
            <person name="Sanchez-Garcia M."/>
            <person name="Sanchez-Ramirez S."/>
            <person name="Szollosi G.J."/>
            <person name="Szarkandi J.G."/>
            <person name="Papp V."/>
            <person name="Albert L."/>
            <person name="Andreopoulos W."/>
            <person name="Angelini C."/>
            <person name="Antonin V."/>
            <person name="Barry K.W."/>
            <person name="Bougher N.L."/>
            <person name="Buchanan P."/>
            <person name="Buyck B."/>
            <person name="Bense V."/>
            <person name="Catcheside P."/>
            <person name="Chovatia M."/>
            <person name="Cooper J."/>
            <person name="Damon W."/>
            <person name="Desjardin D."/>
            <person name="Finy P."/>
            <person name="Geml J."/>
            <person name="Haridas S."/>
            <person name="Hughes K."/>
            <person name="Justo A."/>
            <person name="Karasinski D."/>
            <person name="Kautmanova I."/>
            <person name="Kiss B."/>
            <person name="Kocsube S."/>
            <person name="Kotiranta H."/>
            <person name="LaButti K.M."/>
            <person name="Lechner B.E."/>
            <person name="Liimatainen K."/>
            <person name="Lipzen A."/>
            <person name="Lukacs Z."/>
            <person name="Mihaltcheva S."/>
            <person name="Morgado L.N."/>
            <person name="Niskanen T."/>
            <person name="Noordeloos M.E."/>
            <person name="Ohm R.A."/>
            <person name="Ortiz-Santana B."/>
            <person name="Ovrebo C."/>
            <person name="Racz N."/>
            <person name="Riley R."/>
            <person name="Savchenko A."/>
            <person name="Shiryaev A."/>
            <person name="Soop K."/>
            <person name="Spirin V."/>
            <person name="Szebenyi C."/>
            <person name="Tomsovsky M."/>
            <person name="Tulloss R.E."/>
            <person name="Uehling J."/>
            <person name="Grigoriev I.V."/>
            <person name="Vagvolgyi C."/>
            <person name="Papp T."/>
            <person name="Martin F.M."/>
            <person name="Miettinen O."/>
            <person name="Hibbett D.S."/>
            <person name="Nagy L.G."/>
        </authorList>
    </citation>
    <scope>NUCLEOTIDE SEQUENCE [LARGE SCALE GENOMIC DNA]</scope>
    <source>
        <strain evidence="4 5">CBS 166.37</strain>
    </source>
</reference>
<dbReference type="STRING" id="68775.A0A5C3M566"/>
<keyword evidence="5" id="KW-1185">Reference proteome</keyword>
<feature type="region of interest" description="Disordered" evidence="2">
    <location>
        <begin position="1091"/>
        <end position="1110"/>
    </location>
</feature>
<dbReference type="GO" id="GO:0004672">
    <property type="term" value="F:protein kinase activity"/>
    <property type="evidence" value="ECO:0007669"/>
    <property type="project" value="InterPro"/>
</dbReference>
<dbReference type="PANTHER" id="PTHR10039">
    <property type="entry name" value="AMELOGENIN"/>
    <property type="match status" value="1"/>
</dbReference>
<evidence type="ECO:0000256" key="1">
    <source>
        <dbReference type="ARBA" id="ARBA00022737"/>
    </source>
</evidence>
<evidence type="ECO:0000259" key="3">
    <source>
        <dbReference type="PROSITE" id="PS50011"/>
    </source>
</evidence>
<dbReference type="Gene3D" id="1.10.510.10">
    <property type="entry name" value="Transferase(Phosphotransferase) domain 1"/>
    <property type="match status" value="1"/>
</dbReference>